<name>A0A0G1YDH5_9BACT</name>
<comment type="function">
    <text evidence="7">Catalyzes the release of premature peptidyl moieties from peptidyl-tRNA molecules trapped in stalled 50S ribosomal subunits, and thus maintains levels of free tRNAs and 50S ribosomes.</text>
</comment>
<comment type="similarity">
    <text evidence="5 7 9">Belongs to the PTH family.</text>
</comment>
<accession>A0A0G1YDH5</accession>
<dbReference type="FunFam" id="3.40.50.1470:FF:000001">
    <property type="entry name" value="Peptidyl-tRNA hydrolase"/>
    <property type="match status" value="1"/>
</dbReference>
<dbReference type="HAMAP" id="MF_00083">
    <property type="entry name" value="Pept_tRNA_hydro_bact"/>
    <property type="match status" value="1"/>
</dbReference>
<dbReference type="InterPro" id="IPR036416">
    <property type="entry name" value="Pept_tRNA_hydro_sf"/>
</dbReference>
<feature type="site" description="Discriminates between blocked and unblocked aminoacyl-tRNA" evidence="7">
    <location>
        <position position="9"/>
    </location>
</feature>
<comment type="subunit">
    <text evidence="7">Monomer.</text>
</comment>
<gene>
    <name evidence="7" type="primary">pth</name>
    <name evidence="10" type="ORF">UY92_C0016G0008</name>
</gene>
<dbReference type="Gene3D" id="3.40.50.1470">
    <property type="entry name" value="Peptidyl-tRNA hydrolase"/>
    <property type="match status" value="1"/>
</dbReference>
<evidence type="ECO:0000256" key="3">
    <source>
        <dbReference type="ARBA" id="ARBA00022801"/>
    </source>
</evidence>
<protein>
    <recommendedName>
        <fullName evidence="6 7">Peptidyl-tRNA hydrolase</fullName>
        <shortName evidence="7">Pth</shortName>
        <ecNumber evidence="1 7">3.1.1.29</ecNumber>
    </recommendedName>
</protein>
<feature type="site" description="Stabilizes the basic form of H active site to accept a proton" evidence="7">
    <location>
        <position position="97"/>
    </location>
</feature>
<dbReference type="InterPro" id="IPR001328">
    <property type="entry name" value="Pept_tRNA_hydro"/>
</dbReference>
<comment type="caution">
    <text evidence="10">The sequence shown here is derived from an EMBL/GenBank/DDBJ whole genome shotgun (WGS) entry which is preliminary data.</text>
</comment>
<reference evidence="10 11" key="1">
    <citation type="journal article" date="2015" name="Nature">
        <title>rRNA introns, odd ribosomes, and small enigmatic genomes across a large radiation of phyla.</title>
        <authorList>
            <person name="Brown C.T."/>
            <person name="Hug L.A."/>
            <person name="Thomas B.C."/>
            <person name="Sharon I."/>
            <person name="Castelle C.J."/>
            <person name="Singh A."/>
            <person name="Wilkins M.J."/>
            <person name="Williams K.H."/>
            <person name="Banfield J.F."/>
        </authorList>
    </citation>
    <scope>NUCLEOTIDE SEQUENCE [LARGE SCALE GENOMIC DNA]</scope>
</reference>
<dbReference type="GO" id="GO:0005737">
    <property type="term" value="C:cytoplasm"/>
    <property type="evidence" value="ECO:0007669"/>
    <property type="project" value="UniProtKB-SubCell"/>
</dbReference>
<dbReference type="GO" id="GO:0004045">
    <property type="term" value="F:peptidyl-tRNA hydrolase activity"/>
    <property type="evidence" value="ECO:0007669"/>
    <property type="project" value="UniProtKB-UniRule"/>
</dbReference>
<evidence type="ECO:0000256" key="4">
    <source>
        <dbReference type="ARBA" id="ARBA00022884"/>
    </source>
</evidence>
<evidence type="ECO:0000256" key="5">
    <source>
        <dbReference type="ARBA" id="ARBA00038063"/>
    </source>
</evidence>
<evidence type="ECO:0000256" key="9">
    <source>
        <dbReference type="RuleBase" id="RU004320"/>
    </source>
</evidence>
<dbReference type="STRING" id="1619044.UY92_C0016G0008"/>
<keyword evidence="2 7" id="KW-0820">tRNA-binding</keyword>
<organism evidence="10 11">
    <name type="scientific">Candidatus Magasanikbacteria bacterium GW2011_GWA2_56_11</name>
    <dbReference type="NCBI Taxonomy" id="1619044"/>
    <lineage>
        <taxon>Bacteria</taxon>
        <taxon>Candidatus Magasanikiibacteriota</taxon>
    </lineage>
</organism>
<dbReference type="PROSITE" id="PS01196">
    <property type="entry name" value="PEPT_TRNA_HYDROL_2"/>
    <property type="match status" value="1"/>
</dbReference>
<evidence type="ECO:0000256" key="8">
    <source>
        <dbReference type="RuleBase" id="RU000673"/>
    </source>
</evidence>
<keyword evidence="4 7" id="KW-0694">RNA-binding</keyword>
<feature type="active site" description="Proton acceptor" evidence="7">
    <location>
        <position position="19"/>
    </location>
</feature>
<evidence type="ECO:0000256" key="7">
    <source>
        <dbReference type="HAMAP-Rule" id="MF_00083"/>
    </source>
</evidence>
<feature type="binding site" evidence="7">
    <location>
        <position position="118"/>
    </location>
    <ligand>
        <name>tRNA</name>
        <dbReference type="ChEBI" id="CHEBI:17843"/>
    </ligand>
</feature>
<dbReference type="InterPro" id="IPR018171">
    <property type="entry name" value="Pept_tRNA_hydro_CS"/>
</dbReference>
<keyword evidence="7" id="KW-0963">Cytoplasm</keyword>
<evidence type="ECO:0000256" key="6">
    <source>
        <dbReference type="ARBA" id="ARBA00050038"/>
    </source>
</evidence>
<dbReference type="NCBIfam" id="TIGR00447">
    <property type="entry name" value="pth"/>
    <property type="match status" value="1"/>
</dbReference>
<dbReference type="GO" id="GO:0072344">
    <property type="term" value="P:rescue of stalled ribosome"/>
    <property type="evidence" value="ECO:0007669"/>
    <property type="project" value="UniProtKB-UniRule"/>
</dbReference>
<comment type="function">
    <text evidence="7">Hydrolyzes ribosome-free peptidyl-tRNAs (with 1 or more amino acids incorporated), which drop off the ribosome during protein synthesis, or as a result of ribosome stalling.</text>
</comment>
<dbReference type="PATRIC" id="fig|1619044.3.peg.1188"/>
<sequence length="182" mass="19874">MKLVVGLGNPGKKYAKTRHNAGFMALDSVRDKLAVQTELSPWELSSKFNAQISAGTLDQKKILLVKPMTYMNASGESVQLVAHFYGLTPADIVVVHDDKDLPLGTVRVQKDRSHAGHNGVRSVIEHLGTKDFLRVRIGIASQGHLSAADTAKFVLNKFSLFERTAAQKTVESAAMEIMALFV</sequence>
<feature type="binding site" evidence="7">
    <location>
        <position position="14"/>
    </location>
    <ligand>
        <name>tRNA</name>
        <dbReference type="ChEBI" id="CHEBI:17843"/>
    </ligand>
</feature>
<dbReference type="PANTHER" id="PTHR17224">
    <property type="entry name" value="PEPTIDYL-TRNA HYDROLASE"/>
    <property type="match status" value="1"/>
</dbReference>
<evidence type="ECO:0000313" key="11">
    <source>
        <dbReference type="Proteomes" id="UP000033870"/>
    </source>
</evidence>
<dbReference type="GO" id="GO:0000049">
    <property type="term" value="F:tRNA binding"/>
    <property type="evidence" value="ECO:0007669"/>
    <property type="project" value="UniProtKB-UniRule"/>
</dbReference>
<dbReference type="GO" id="GO:0006515">
    <property type="term" value="P:protein quality control for misfolded or incompletely synthesized proteins"/>
    <property type="evidence" value="ECO:0007669"/>
    <property type="project" value="UniProtKB-UniRule"/>
</dbReference>
<dbReference type="EC" id="3.1.1.29" evidence="1 7"/>
<feature type="binding site" evidence="7">
    <location>
        <position position="70"/>
    </location>
    <ligand>
        <name>tRNA</name>
        <dbReference type="ChEBI" id="CHEBI:17843"/>
    </ligand>
</feature>
<dbReference type="SUPFAM" id="SSF53178">
    <property type="entry name" value="Peptidyl-tRNA hydrolase-like"/>
    <property type="match status" value="1"/>
</dbReference>
<evidence type="ECO:0000256" key="1">
    <source>
        <dbReference type="ARBA" id="ARBA00013260"/>
    </source>
</evidence>
<dbReference type="Proteomes" id="UP000033870">
    <property type="component" value="Unassembled WGS sequence"/>
</dbReference>
<proteinExistence type="inferred from homology"/>
<keyword evidence="3 7" id="KW-0378">Hydrolase</keyword>
<dbReference type="EMBL" id="LCRX01000016">
    <property type="protein sequence ID" value="KKW41553.1"/>
    <property type="molecule type" value="Genomic_DNA"/>
</dbReference>
<evidence type="ECO:0000313" key="10">
    <source>
        <dbReference type="EMBL" id="KKW41553.1"/>
    </source>
</evidence>
<comment type="subcellular location">
    <subcellularLocation>
        <location evidence="7">Cytoplasm</location>
    </subcellularLocation>
</comment>
<dbReference type="AlphaFoldDB" id="A0A0G1YDH5"/>
<comment type="catalytic activity">
    <reaction evidence="7 8">
        <text>an N-acyl-L-alpha-aminoacyl-tRNA + H2O = an N-acyl-L-amino acid + a tRNA + H(+)</text>
        <dbReference type="Rhea" id="RHEA:54448"/>
        <dbReference type="Rhea" id="RHEA-COMP:10123"/>
        <dbReference type="Rhea" id="RHEA-COMP:13883"/>
        <dbReference type="ChEBI" id="CHEBI:15377"/>
        <dbReference type="ChEBI" id="CHEBI:15378"/>
        <dbReference type="ChEBI" id="CHEBI:59874"/>
        <dbReference type="ChEBI" id="CHEBI:78442"/>
        <dbReference type="ChEBI" id="CHEBI:138191"/>
        <dbReference type="EC" id="3.1.1.29"/>
    </reaction>
</comment>
<dbReference type="CDD" id="cd00462">
    <property type="entry name" value="PTH"/>
    <property type="match status" value="1"/>
</dbReference>
<dbReference type="PROSITE" id="PS01195">
    <property type="entry name" value="PEPT_TRNA_HYDROL_1"/>
    <property type="match status" value="1"/>
</dbReference>
<dbReference type="Pfam" id="PF01195">
    <property type="entry name" value="Pept_tRNA_hydro"/>
    <property type="match status" value="1"/>
</dbReference>
<dbReference type="PANTHER" id="PTHR17224:SF1">
    <property type="entry name" value="PEPTIDYL-TRNA HYDROLASE"/>
    <property type="match status" value="1"/>
</dbReference>
<feature type="binding site" evidence="7">
    <location>
        <position position="72"/>
    </location>
    <ligand>
        <name>tRNA</name>
        <dbReference type="ChEBI" id="CHEBI:17843"/>
    </ligand>
</feature>
<evidence type="ECO:0000256" key="2">
    <source>
        <dbReference type="ARBA" id="ARBA00022555"/>
    </source>
</evidence>